<evidence type="ECO:0000313" key="4">
    <source>
        <dbReference type="Proteomes" id="UP000005237"/>
    </source>
</evidence>
<proteinExistence type="predicted"/>
<protein>
    <submittedName>
        <fullName evidence="3">Uncharacterized protein</fullName>
    </submittedName>
</protein>
<dbReference type="Proteomes" id="UP000005237">
    <property type="component" value="Unassembled WGS sequence"/>
</dbReference>
<feature type="region of interest" description="Disordered" evidence="2">
    <location>
        <begin position="1"/>
        <end position="57"/>
    </location>
</feature>
<reference evidence="3" key="2">
    <citation type="submission" date="2022-06" db="UniProtKB">
        <authorList>
            <consortium name="EnsemblMetazoa"/>
        </authorList>
    </citation>
    <scope>IDENTIFICATION</scope>
    <source>
        <strain evidence="3">DF5081</strain>
    </source>
</reference>
<accession>A0A8R1E9U5</accession>
<evidence type="ECO:0000313" key="3">
    <source>
        <dbReference type="EnsemblMetazoa" id="CJA31720.1"/>
    </source>
</evidence>
<organism evidence="3 4">
    <name type="scientific">Caenorhabditis japonica</name>
    <dbReference type="NCBI Taxonomy" id="281687"/>
    <lineage>
        <taxon>Eukaryota</taxon>
        <taxon>Metazoa</taxon>
        <taxon>Ecdysozoa</taxon>
        <taxon>Nematoda</taxon>
        <taxon>Chromadorea</taxon>
        <taxon>Rhabditida</taxon>
        <taxon>Rhabditina</taxon>
        <taxon>Rhabditomorpha</taxon>
        <taxon>Rhabditoidea</taxon>
        <taxon>Rhabditidae</taxon>
        <taxon>Peloderinae</taxon>
        <taxon>Caenorhabditis</taxon>
    </lineage>
</organism>
<evidence type="ECO:0000256" key="1">
    <source>
        <dbReference type="SAM" id="Coils"/>
    </source>
</evidence>
<feature type="coiled-coil region" evidence="1">
    <location>
        <begin position="104"/>
        <end position="131"/>
    </location>
</feature>
<dbReference type="EnsemblMetazoa" id="CJA31720.1">
    <property type="protein sequence ID" value="CJA31720.1"/>
    <property type="gene ID" value="WBGene00207567"/>
</dbReference>
<evidence type="ECO:0000256" key="2">
    <source>
        <dbReference type="SAM" id="MobiDB-lite"/>
    </source>
</evidence>
<dbReference type="AlphaFoldDB" id="A0A8R1E9U5"/>
<sequence length="217" mass="23588">METPLNNGKRPRSLTSPISLSLHKKTKNSETAAPVNNIPNPIITGSTSTSDTLPNTMNVKVKTPSRITDYFAAANKSPIGNTNVNTIEDLNMNNAMLSKILVMVQTLLTENKTLTCKVSQLEKTISEMKNTSGNKKSFAEVVAAGISHPKSQVSIKSATINASEEEARRSSVVIRHTEANDCDITDVDLTAKLAVECRVSQPVSVFVFVEIRKPHHC</sequence>
<keyword evidence="4" id="KW-1185">Reference proteome</keyword>
<reference evidence="4" key="1">
    <citation type="submission" date="2010-08" db="EMBL/GenBank/DDBJ databases">
        <authorList>
            <consortium name="Caenorhabditis japonica Sequencing Consortium"/>
            <person name="Wilson R.K."/>
        </authorList>
    </citation>
    <scope>NUCLEOTIDE SEQUENCE [LARGE SCALE GENOMIC DNA]</scope>
    <source>
        <strain evidence="4">DF5081</strain>
    </source>
</reference>
<name>A0A8R1E9U5_CAEJA</name>
<feature type="compositionally biased region" description="Polar residues" evidence="2">
    <location>
        <begin position="37"/>
        <end position="57"/>
    </location>
</feature>
<keyword evidence="1" id="KW-0175">Coiled coil</keyword>